<proteinExistence type="predicted"/>
<sequence>MEEFGAFRIFGEKQLLIGSDTFTELTWPPIKGWQQLQLENGCRSRAGSSYSLKMAADQGLSAATVGTEFVYPRLLCLKGEAKF</sequence>
<accession>A0A9Q0WNG9</accession>
<evidence type="ECO:0000313" key="2">
    <source>
        <dbReference type="Proteomes" id="UP001151532"/>
    </source>
</evidence>
<comment type="caution">
    <text evidence="1">The sequence shown here is derived from an EMBL/GenBank/DDBJ whole genome shotgun (WGS) entry which is preliminary data.</text>
</comment>
<dbReference type="AlphaFoldDB" id="A0A9Q0WNG9"/>
<reference evidence="1" key="1">
    <citation type="submission" date="2022-11" db="EMBL/GenBank/DDBJ databases">
        <authorList>
            <person name="Hyden B.L."/>
            <person name="Feng K."/>
            <person name="Yates T."/>
            <person name="Jawdy S."/>
            <person name="Smart L.B."/>
            <person name="Muchero W."/>
        </authorList>
    </citation>
    <scope>NUCLEOTIDE SEQUENCE</scope>
    <source>
        <tissue evidence="1">Shoot tip</tissue>
    </source>
</reference>
<protein>
    <submittedName>
        <fullName evidence="1">Uncharacterized protein</fullName>
    </submittedName>
</protein>
<reference evidence="1" key="2">
    <citation type="journal article" date="2023" name="Int. J. Mol. Sci.">
        <title>De Novo Assembly and Annotation of 11 Diverse Shrub Willow (Salix) Genomes Reveals Novel Gene Organization in Sex-Linked Regions.</title>
        <authorList>
            <person name="Hyden B."/>
            <person name="Feng K."/>
            <person name="Yates T.B."/>
            <person name="Jawdy S."/>
            <person name="Cereghino C."/>
            <person name="Smart L.B."/>
            <person name="Muchero W."/>
        </authorList>
    </citation>
    <scope>NUCLEOTIDE SEQUENCE</scope>
    <source>
        <tissue evidence="1">Shoot tip</tissue>
    </source>
</reference>
<name>A0A9Q0WNG9_SALPP</name>
<evidence type="ECO:0000313" key="1">
    <source>
        <dbReference type="EMBL" id="KAJ6770329.1"/>
    </source>
</evidence>
<keyword evidence="2" id="KW-1185">Reference proteome</keyword>
<dbReference type="Proteomes" id="UP001151532">
    <property type="component" value="Chromosome 11"/>
</dbReference>
<dbReference type="EMBL" id="JAPFFK010000003">
    <property type="protein sequence ID" value="KAJ6770329.1"/>
    <property type="molecule type" value="Genomic_DNA"/>
</dbReference>
<organism evidence="1 2">
    <name type="scientific">Salix purpurea</name>
    <name type="common">Purple osier willow</name>
    <dbReference type="NCBI Taxonomy" id="77065"/>
    <lineage>
        <taxon>Eukaryota</taxon>
        <taxon>Viridiplantae</taxon>
        <taxon>Streptophyta</taxon>
        <taxon>Embryophyta</taxon>
        <taxon>Tracheophyta</taxon>
        <taxon>Spermatophyta</taxon>
        <taxon>Magnoliopsida</taxon>
        <taxon>eudicotyledons</taxon>
        <taxon>Gunneridae</taxon>
        <taxon>Pentapetalae</taxon>
        <taxon>rosids</taxon>
        <taxon>fabids</taxon>
        <taxon>Malpighiales</taxon>
        <taxon>Salicaceae</taxon>
        <taxon>Saliceae</taxon>
        <taxon>Salix</taxon>
    </lineage>
</organism>
<gene>
    <name evidence="1" type="ORF">OIU79_021056</name>
</gene>